<dbReference type="Proteomes" id="UP000265618">
    <property type="component" value="Unassembled WGS sequence"/>
</dbReference>
<accession>A0A9K3DE41</accession>
<keyword evidence="2" id="KW-1185">Reference proteome</keyword>
<comment type="caution">
    <text evidence="1">The sequence shown here is derived from an EMBL/GenBank/DDBJ whole genome shotgun (WGS) entry which is preliminary data.</text>
</comment>
<evidence type="ECO:0000313" key="2">
    <source>
        <dbReference type="Proteomes" id="UP000265618"/>
    </source>
</evidence>
<organism evidence="1 2">
    <name type="scientific">Kipferlia bialata</name>
    <dbReference type="NCBI Taxonomy" id="797122"/>
    <lineage>
        <taxon>Eukaryota</taxon>
        <taxon>Metamonada</taxon>
        <taxon>Carpediemonas-like organisms</taxon>
        <taxon>Kipferlia</taxon>
    </lineage>
</organism>
<sequence length="14" mass="1726">MQGSLWAYISYIMY</sequence>
<evidence type="ECO:0000313" key="1">
    <source>
        <dbReference type="EMBL" id="GIQ93126.1"/>
    </source>
</evidence>
<feature type="non-terminal residue" evidence="1">
    <location>
        <position position="1"/>
    </location>
</feature>
<protein>
    <submittedName>
        <fullName evidence="1">Uncharacterized protein</fullName>
    </submittedName>
</protein>
<proteinExistence type="predicted"/>
<dbReference type="EMBL" id="BDIP01011556">
    <property type="protein sequence ID" value="GIQ93126.1"/>
    <property type="molecule type" value="Genomic_DNA"/>
</dbReference>
<reference evidence="1 2" key="1">
    <citation type="journal article" date="2018" name="PLoS ONE">
        <title>The draft genome of Kipferlia bialata reveals reductive genome evolution in fornicate parasites.</title>
        <authorList>
            <person name="Tanifuji G."/>
            <person name="Takabayashi S."/>
            <person name="Kume K."/>
            <person name="Takagi M."/>
            <person name="Nakayama T."/>
            <person name="Kamikawa R."/>
            <person name="Inagaki Y."/>
            <person name="Hashimoto T."/>
        </authorList>
    </citation>
    <scope>NUCLEOTIDE SEQUENCE [LARGE SCALE GENOMIC DNA]</scope>
    <source>
        <strain evidence="1">NY0173</strain>
    </source>
</reference>
<gene>
    <name evidence="1" type="ORF">KIPB_017384</name>
</gene>
<name>A0A9K3DE41_9EUKA</name>